<feature type="compositionally biased region" description="Low complexity" evidence="1">
    <location>
        <begin position="65"/>
        <end position="78"/>
    </location>
</feature>
<feature type="compositionally biased region" description="Basic and acidic residues" evidence="1">
    <location>
        <begin position="43"/>
        <end position="55"/>
    </location>
</feature>
<keyword evidence="3" id="KW-1185">Reference proteome</keyword>
<feature type="compositionally biased region" description="Basic and acidic residues" evidence="1">
    <location>
        <begin position="79"/>
        <end position="100"/>
    </location>
</feature>
<dbReference type="Proteomes" id="UP001358586">
    <property type="component" value="Chromosome 10"/>
</dbReference>
<proteinExistence type="predicted"/>
<evidence type="ECO:0000313" key="2">
    <source>
        <dbReference type="EMBL" id="KAK5793914.1"/>
    </source>
</evidence>
<evidence type="ECO:0000313" key="3">
    <source>
        <dbReference type="Proteomes" id="UP001358586"/>
    </source>
</evidence>
<feature type="region of interest" description="Disordered" evidence="1">
    <location>
        <begin position="41"/>
        <end position="100"/>
    </location>
</feature>
<protein>
    <submittedName>
        <fullName evidence="2">Uncharacterized protein</fullName>
    </submittedName>
</protein>
<reference evidence="2 3" key="1">
    <citation type="submission" date="2023-03" db="EMBL/GenBank/DDBJ databases">
        <title>WGS of Gossypium arboreum.</title>
        <authorList>
            <person name="Yu D."/>
        </authorList>
    </citation>
    <scope>NUCLEOTIDE SEQUENCE [LARGE SCALE GENOMIC DNA]</scope>
    <source>
        <tissue evidence="2">Leaf</tissue>
    </source>
</reference>
<accession>A0ABR0NFY4</accession>
<gene>
    <name evidence="2" type="ORF">PVK06_035090</name>
</gene>
<evidence type="ECO:0000256" key="1">
    <source>
        <dbReference type="SAM" id="MobiDB-lite"/>
    </source>
</evidence>
<dbReference type="EMBL" id="JARKNE010000010">
    <property type="protein sequence ID" value="KAK5793914.1"/>
    <property type="molecule type" value="Genomic_DNA"/>
</dbReference>
<organism evidence="2 3">
    <name type="scientific">Gossypium arboreum</name>
    <name type="common">Tree cotton</name>
    <name type="synonym">Gossypium nanking</name>
    <dbReference type="NCBI Taxonomy" id="29729"/>
    <lineage>
        <taxon>Eukaryota</taxon>
        <taxon>Viridiplantae</taxon>
        <taxon>Streptophyta</taxon>
        <taxon>Embryophyta</taxon>
        <taxon>Tracheophyta</taxon>
        <taxon>Spermatophyta</taxon>
        <taxon>Magnoliopsida</taxon>
        <taxon>eudicotyledons</taxon>
        <taxon>Gunneridae</taxon>
        <taxon>Pentapetalae</taxon>
        <taxon>rosids</taxon>
        <taxon>malvids</taxon>
        <taxon>Malvales</taxon>
        <taxon>Malvaceae</taxon>
        <taxon>Malvoideae</taxon>
        <taxon>Gossypium</taxon>
    </lineage>
</organism>
<sequence>MVIVNSIRLLGDEFSGRRIVEKDSRDLSTISPPEMINALYAQEQRRANRQEEHSKGAFQAKSKKNASSSNSEGNNNWNYKREKPIRYKDSARDDGNKKYP</sequence>
<name>A0ABR0NFY4_GOSAR</name>
<comment type="caution">
    <text evidence="2">The sequence shown here is derived from an EMBL/GenBank/DDBJ whole genome shotgun (WGS) entry which is preliminary data.</text>
</comment>